<dbReference type="Proteomes" id="UP001060085">
    <property type="component" value="Linkage Group LG08"/>
</dbReference>
<protein>
    <submittedName>
        <fullName evidence="1">Uncharacterized protein</fullName>
    </submittedName>
</protein>
<keyword evidence="2" id="KW-1185">Reference proteome</keyword>
<organism evidence="1 2">
    <name type="scientific">Catharanthus roseus</name>
    <name type="common">Madagascar periwinkle</name>
    <name type="synonym">Vinca rosea</name>
    <dbReference type="NCBI Taxonomy" id="4058"/>
    <lineage>
        <taxon>Eukaryota</taxon>
        <taxon>Viridiplantae</taxon>
        <taxon>Streptophyta</taxon>
        <taxon>Embryophyta</taxon>
        <taxon>Tracheophyta</taxon>
        <taxon>Spermatophyta</taxon>
        <taxon>Magnoliopsida</taxon>
        <taxon>eudicotyledons</taxon>
        <taxon>Gunneridae</taxon>
        <taxon>Pentapetalae</taxon>
        <taxon>asterids</taxon>
        <taxon>lamiids</taxon>
        <taxon>Gentianales</taxon>
        <taxon>Apocynaceae</taxon>
        <taxon>Rauvolfioideae</taxon>
        <taxon>Vinceae</taxon>
        <taxon>Catharanthinae</taxon>
        <taxon>Catharanthus</taxon>
    </lineage>
</organism>
<name>A0ACB9ZPV2_CATRO</name>
<accession>A0ACB9ZPV2</accession>
<sequence length="224" mass="25298">MVHEMDKDLPTIISTVKRVRIILIKERLASILRISNEGNTITWTPIKSLLMRNLIGVSTQVVRILVSGNGWEKRLSIGSPQIINFTTSNNCDYFWNEKNNVWIPQAEEDRLQEYELSSFHSIKKTTHTGIGASSSQPDGEVCEENESYDFSELVESTCRYANELSGPHIENNVVLIVGRGGGGGGIVFICIIFYFAYPYAKLNPSSLIWVFMPKCFTPFYSLFS</sequence>
<comment type="caution">
    <text evidence="1">The sequence shown here is derived from an EMBL/GenBank/DDBJ whole genome shotgun (WGS) entry which is preliminary data.</text>
</comment>
<evidence type="ECO:0000313" key="2">
    <source>
        <dbReference type="Proteomes" id="UP001060085"/>
    </source>
</evidence>
<proteinExistence type="predicted"/>
<dbReference type="EMBL" id="CM044708">
    <property type="protein sequence ID" value="KAI5649470.1"/>
    <property type="molecule type" value="Genomic_DNA"/>
</dbReference>
<gene>
    <name evidence="1" type="ORF">M9H77_35475</name>
</gene>
<evidence type="ECO:0000313" key="1">
    <source>
        <dbReference type="EMBL" id="KAI5649470.1"/>
    </source>
</evidence>
<reference evidence="2" key="1">
    <citation type="journal article" date="2023" name="Nat. Plants">
        <title>Single-cell RNA sequencing provides a high-resolution roadmap for understanding the multicellular compartmentation of specialized metabolism.</title>
        <authorList>
            <person name="Sun S."/>
            <person name="Shen X."/>
            <person name="Li Y."/>
            <person name="Li Y."/>
            <person name="Wang S."/>
            <person name="Li R."/>
            <person name="Zhang H."/>
            <person name="Shen G."/>
            <person name="Guo B."/>
            <person name="Wei J."/>
            <person name="Xu J."/>
            <person name="St-Pierre B."/>
            <person name="Chen S."/>
            <person name="Sun C."/>
        </authorList>
    </citation>
    <scope>NUCLEOTIDE SEQUENCE [LARGE SCALE GENOMIC DNA]</scope>
</reference>